<evidence type="ECO:0000256" key="1">
    <source>
        <dbReference type="ARBA" id="ARBA00010148"/>
    </source>
</evidence>
<protein>
    <recommendedName>
        <fullName evidence="6">V-type ATP synthase subunit F</fullName>
    </recommendedName>
</protein>
<organism evidence="5">
    <name type="scientific">Staphylothermus marinus</name>
    <dbReference type="NCBI Taxonomy" id="2280"/>
    <lineage>
        <taxon>Archaea</taxon>
        <taxon>Thermoproteota</taxon>
        <taxon>Thermoprotei</taxon>
        <taxon>Desulfurococcales</taxon>
        <taxon>Desulfurococcaceae</taxon>
        <taxon>Staphylothermus</taxon>
    </lineage>
</organism>
<dbReference type="EMBL" id="DTBP01000038">
    <property type="protein sequence ID" value="HGQ74340.1"/>
    <property type="molecule type" value="Genomic_DNA"/>
</dbReference>
<keyword evidence="3" id="KW-0406">Ion transport</keyword>
<dbReference type="GO" id="GO:0046961">
    <property type="term" value="F:proton-transporting ATPase activity, rotational mechanism"/>
    <property type="evidence" value="ECO:0007669"/>
    <property type="project" value="InterPro"/>
</dbReference>
<dbReference type="Pfam" id="PF01990">
    <property type="entry name" value="ATP-synt_F"/>
    <property type="match status" value="1"/>
</dbReference>
<proteinExistence type="inferred from homology"/>
<comment type="caution">
    <text evidence="5">The sequence shown here is derived from an EMBL/GenBank/DDBJ whole genome shotgun (WGS) entry which is preliminary data.</text>
</comment>
<sequence length="115" mass="13078">MSLQSRGFRKRVVAIVEPDLAPLMRLLGVNEVFEVFSETNILNVFNEVAVVDDIGVIITQKRLIEKIPSGVLEEINSKLYPIIVAIPDNVDDLKMSPVENYRDLIRKFIGFEIHL</sequence>
<evidence type="ECO:0000313" key="4">
    <source>
        <dbReference type="EMBL" id="HGQ59246.1"/>
    </source>
</evidence>
<keyword evidence="2" id="KW-0813">Transport</keyword>
<dbReference type="Gene3D" id="3.40.50.10580">
    <property type="entry name" value="ATPase, V1 complex, subunit F"/>
    <property type="match status" value="1"/>
</dbReference>
<dbReference type="SUPFAM" id="SSF159468">
    <property type="entry name" value="AtpF-like"/>
    <property type="match status" value="1"/>
</dbReference>
<dbReference type="EMBL" id="DTBE01000021">
    <property type="protein sequence ID" value="HGQ59246.1"/>
    <property type="molecule type" value="Genomic_DNA"/>
</dbReference>
<accession>A0A7C4JLY6</accession>
<dbReference type="InterPro" id="IPR036906">
    <property type="entry name" value="ATPase_V1_fsu_sf"/>
</dbReference>
<reference evidence="5" key="1">
    <citation type="journal article" date="2020" name="mSystems">
        <title>Genome- and Community-Level Interaction Insights into Carbon Utilization and Element Cycling Functions of Hydrothermarchaeota in Hydrothermal Sediment.</title>
        <authorList>
            <person name="Zhou Z."/>
            <person name="Liu Y."/>
            <person name="Xu W."/>
            <person name="Pan J."/>
            <person name="Luo Z.H."/>
            <person name="Li M."/>
        </authorList>
    </citation>
    <scope>NUCLEOTIDE SEQUENCE [LARGE SCALE GENOMIC DNA]</scope>
    <source>
        <strain evidence="4">SpSt-638</strain>
        <strain evidence="5">SpSt-648</strain>
    </source>
</reference>
<dbReference type="InterPro" id="IPR008218">
    <property type="entry name" value="ATPase_V1-cplx_f_g_su"/>
</dbReference>
<evidence type="ECO:0000256" key="3">
    <source>
        <dbReference type="ARBA" id="ARBA00023065"/>
    </source>
</evidence>
<evidence type="ECO:0000313" key="5">
    <source>
        <dbReference type="EMBL" id="HGQ74340.1"/>
    </source>
</evidence>
<evidence type="ECO:0008006" key="6">
    <source>
        <dbReference type="Google" id="ProtNLM"/>
    </source>
</evidence>
<comment type="similarity">
    <text evidence="1">Belongs to the V-ATPase F subunit family.</text>
</comment>
<evidence type="ECO:0000256" key="2">
    <source>
        <dbReference type="ARBA" id="ARBA00022448"/>
    </source>
</evidence>
<dbReference type="AlphaFoldDB" id="A0A7C4JLY6"/>
<gene>
    <name evidence="4" type="ORF">ENU09_00750</name>
    <name evidence="5" type="ORF">ENU20_04620</name>
</gene>
<name>A0A7C4JLY6_STAMA</name>